<organism evidence="2 3">
    <name type="scientific">Paralvinella palmiformis</name>
    <dbReference type="NCBI Taxonomy" id="53620"/>
    <lineage>
        <taxon>Eukaryota</taxon>
        <taxon>Metazoa</taxon>
        <taxon>Spiralia</taxon>
        <taxon>Lophotrochozoa</taxon>
        <taxon>Annelida</taxon>
        <taxon>Polychaeta</taxon>
        <taxon>Sedentaria</taxon>
        <taxon>Canalipalpata</taxon>
        <taxon>Terebellida</taxon>
        <taxon>Terebelliformia</taxon>
        <taxon>Alvinellidae</taxon>
        <taxon>Paralvinella</taxon>
    </lineage>
</organism>
<dbReference type="Proteomes" id="UP001208570">
    <property type="component" value="Unassembled WGS sequence"/>
</dbReference>
<feature type="region of interest" description="Disordered" evidence="1">
    <location>
        <begin position="1"/>
        <end position="167"/>
    </location>
</feature>
<dbReference type="AlphaFoldDB" id="A0AAD9K9V9"/>
<protein>
    <submittedName>
        <fullName evidence="2">Uncharacterized protein</fullName>
    </submittedName>
</protein>
<evidence type="ECO:0000313" key="3">
    <source>
        <dbReference type="Proteomes" id="UP001208570"/>
    </source>
</evidence>
<gene>
    <name evidence="2" type="ORF">LSH36_24g12149</name>
</gene>
<proteinExistence type="predicted"/>
<dbReference type="EMBL" id="JAODUP010000024">
    <property type="protein sequence ID" value="KAK2167793.1"/>
    <property type="molecule type" value="Genomic_DNA"/>
</dbReference>
<feature type="compositionally biased region" description="Basic and acidic residues" evidence="1">
    <location>
        <begin position="11"/>
        <end position="20"/>
    </location>
</feature>
<name>A0AAD9K9V9_9ANNE</name>
<evidence type="ECO:0000256" key="1">
    <source>
        <dbReference type="SAM" id="MobiDB-lite"/>
    </source>
</evidence>
<keyword evidence="3" id="KW-1185">Reference proteome</keyword>
<accession>A0AAD9K9V9</accession>
<evidence type="ECO:0000313" key="2">
    <source>
        <dbReference type="EMBL" id="KAK2167793.1"/>
    </source>
</evidence>
<feature type="compositionally biased region" description="Low complexity" evidence="1">
    <location>
        <begin position="39"/>
        <end position="70"/>
    </location>
</feature>
<feature type="compositionally biased region" description="Basic and acidic residues" evidence="1">
    <location>
        <begin position="84"/>
        <end position="93"/>
    </location>
</feature>
<comment type="caution">
    <text evidence="2">The sequence shown here is derived from an EMBL/GenBank/DDBJ whole genome shotgun (WGS) entry which is preliminary data.</text>
</comment>
<sequence length="192" mass="21298">MSYLGQDLESETPKTARDVEVNVPSADPKPKEPTPPPVVTADTVGAAATAVDAMKSNSRSTSRSHSAMSKAEVRRQKLLNKALSEARQRRRQESQASGMTPSSTPHPSRDDESPDENQWIQKSKKRSKSPRYRDDPDSGDSTVNLLSDTERVQSLDPNEMGRDPTTMSIQEILRMKVAMNKNRKRPKKPISA</sequence>
<reference evidence="2" key="1">
    <citation type="journal article" date="2023" name="Mol. Biol. Evol.">
        <title>Third-Generation Sequencing Reveals the Adaptive Role of the Epigenome in Three Deep-Sea Polychaetes.</title>
        <authorList>
            <person name="Perez M."/>
            <person name="Aroh O."/>
            <person name="Sun Y."/>
            <person name="Lan Y."/>
            <person name="Juniper S.K."/>
            <person name="Young C.R."/>
            <person name="Angers B."/>
            <person name="Qian P.Y."/>
        </authorList>
    </citation>
    <scope>NUCLEOTIDE SEQUENCE</scope>
    <source>
        <strain evidence="2">P08H-3</strain>
    </source>
</reference>